<organism evidence="1 2">
    <name type="scientific">Bifidobacterium catenulatum subsp. kashiwanohense</name>
    <dbReference type="NCBI Taxonomy" id="630129"/>
    <lineage>
        <taxon>Bacteria</taxon>
        <taxon>Bacillati</taxon>
        <taxon>Actinomycetota</taxon>
        <taxon>Actinomycetes</taxon>
        <taxon>Bifidobacteriales</taxon>
        <taxon>Bifidobacteriaceae</taxon>
        <taxon>Bifidobacterium</taxon>
    </lineage>
</organism>
<evidence type="ECO:0000313" key="1">
    <source>
        <dbReference type="EMBL" id="MDH7889091.1"/>
    </source>
</evidence>
<dbReference type="RefSeq" id="WP_281105285.1">
    <property type="nucleotide sequence ID" value="NZ_JAOPMH010000001.1"/>
</dbReference>
<dbReference type="EMBL" id="JAOPMH010000001">
    <property type="protein sequence ID" value="MDH7889091.1"/>
    <property type="molecule type" value="Genomic_DNA"/>
</dbReference>
<reference evidence="1" key="1">
    <citation type="submission" date="2022-09" db="EMBL/GenBank/DDBJ databases">
        <authorList>
            <person name="Orihara K."/>
        </authorList>
    </citation>
    <scope>NUCLEOTIDE SEQUENCE</scope>
    <source>
        <strain evidence="1">YIT 13062</strain>
    </source>
</reference>
<sequence length="91" mass="9952">MKKRIQSETHETVDWEHKPINALGGLRAIAVTTGGTTIDGLLEYHVEGTVDGVYVESLNFRNLPQYVIVSVKGGSNMLSKTLFKSVTVFAS</sequence>
<protein>
    <submittedName>
        <fullName evidence="1">Peptidase</fullName>
    </submittedName>
</protein>
<comment type="caution">
    <text evidence="1">The sequence shown here is derived from an EMBL/GenBank/DDBJ whole genome shotgun (WGS) entry which is preliminary data.</text>
</comment>
<evidence type="ECO:0000313" key="2">
    <source>
        <dbReference type="Proteomes" id="UP001161916"/>
    </source>
</evidence>
<proteinExistence type="predicted"/>
<accession>A0AA43P4Y3</accession>
<gene>
    <name evidence="1" type="ORF">OB951_00445</name>
</gene>
<reference evidence="1" key="2">
    <citation type="journal article" date="2023" name="Gut Microbes">
        <title>Characterization of Bifidobacterium kashiwanohense that utilizes both milk- and plant-derived oligosaccharides.</title>
        <authorList>
            <person name="Orihara K."/>
            <person name="Yahagi K."/>
            <person name="Saito Y."/>
            <person name="Watanabe Y."/>
            <person name="Sasai T."/>
            <person name="Hara T."/>
            <person name="Tsukuda N."/>
            <person name="Oki K."/>
            <person name="Fujimoto J."/>
            <person name="Matsuki T."/>
        </authorList>
    </citation>
    <scope>NUCLEOTIDE SEQUENCE</scope>
    <source>
        <strain evidence="1">YIT 13062</strain>
    </source>
</reference>
<dbReference type="AlphaFoldDB" id="A0AA43P4Y3"/>
<dbReference type="Proteomes" id="UP001161916">
    <property type="component" value="Unassembled WGS sequence"/>
</dbReference>
<name>A0AA43P4Y3_9BIFI</name>